<evidence type="ECO:0000256" key="4">
    <source>
        <dbReference type="ARBA" id="ARBA00023136"/>
    </source>
</evidence>
<dbReference type="Pfam" id="PF07980">
    <property type="entry name" value="SusD_RagB"/>
    <property type="match status" value="1"/>
</dbReference>
<gene>
    <name evidence="11" type="ORF">DW206_02215</name>
    <name evidence="9" type="ORF">PO240_15995</name>
    <name evidence="10" type="ORF">PQ628_05565</name>
</gene>
<dbReference type="Pfam" id="PF14322">
    <property type="entry name" value="SusD-like_3"/>
    <property type="match status" value="1"/>
</dbReference>
<organism evidence="11 12">
    <name type="scientific">Bacteroides ovatus</name>
    <dbReference type="NCBI Taxonomy" id="28116"/>
    <lineage>
        <taxon>Bacteria</taxon>
        <taxon>Pseudomonadati</taxon>
        <taxon>Bacteroidota</taxon>
        <taxon>Bacteroidia</taxon>
        <taxon>Bacteroidales</taxon>
        <taxon>Bacteroidaceae</taxon>
        <taxon>Bacteroides</taxon>
    </lineage>
</organism>
<dbReference type="InterPro" id="IPR011990">
    <property type="entry name" value="TPR-like_helical_dom_sf"/>
</dbReference>
<evidence type="ECO:0000313" key="11">
    <source>
        <dbReference type="EMBL" id="RHH52847.1"/>
    </source>
</evidence>
<evidence type="ECO:0000313" key="10">
    <source>
        <dbReference type="EMBL" id="MDC7957675.1"/>
    </source>
</evidence>
<proteinExistence type="inferred from homology"/>
<comment type="subcellular location">
    <subcellularLocation>
        <location evidence="1">Cell outer membrane</location>
    </subcellularLocation>
</comment>
<evidence type="ECO:0000256" key="1">
    <source>
        <dbReference type="ARBA" id="ARBA00004442"/>
    </source>
</evidence>
<dbReference type="InterPro" id="IPR012944">
    <property type="entry name" value="SusD_RagB_dom"/>
</dbReference>
<evidence type="ECO:0000256" key="2">
    <source>
        <dbReference type="ARBA" id="ARBA00006275"/>
    </source>
</evidence>
<evidence type="ECO:0000259" key="8">
    <source>
        <dbReference type="Pfam" id="PF14322"/>
    </source>
</evidence>
<dbReference type="PROSITE" id="PS51257">
    <property type="entry name" value="PROKAR_LIPOPROTEIN"/>
    <property type="match status" value="1"/>
</dbReference>
<dbReference type="EMBL" id="QRJR01000001">
    <property type="protein sequence ID" value="RHH52847.1"/>
    <property type="molecule type" value="Genomic_DNA"/>
</dbReference>
<dbReference type="SUPFAM" id="SSF48452">
    <property type="entry name" value="TPR-like"/>
    <property type="match status" value="1"/>
</dbReference>
<feature type="signal peptide" evidence="6">
    <location>
        <begin position="1"/>
        <end position="18"/>
    </location>
</feature>
<feature type="chain" id="PRO_5042714376" evidence="6">
    <location>
        <begin position="19"/>
        <end position="496"/>
    </location>
</feature>
<dbReference type="Proteomes" id="UP000283329">
    <property type="component" value="Unassembled WGS sequence"/>
</dbReference>
<evidence type="ECO:0000259" key="7">
    <source>
        <dbReference type="Pfam" id="PF07980"/>
    </source>
</evidence>
<evidence type="ECO:0000256" key="3">
    <source>
        <dbReference type="ARBA" id="ARBA00022729"/>
    </source>
</evidence>
<name>A0A414XBD2_BACOV</name>
<feature type="domain" description="RagB/SusD" evidence="7">
    <location>
        <begin position="349"/>
        <end position="495"/>
    </location>
</feature>
<dbReference type="AlphaFoldDB" id="A0A414XBD2"/>
<evidence type="ECO:0000256" key="6">
    <source>
        <dbReference type="SAM" id="SignalP"/>
    </source>
</evidence>
<comment type="similarity">
    <text evidence="2">Belongs to the SusD family.</text>
</comment>
<reference evidence="11 12" key="1">
    <citation type="submission" date="2018-08" db="EMBL/GenBank/DDBJ databases">
        <title>A genome reference for cultivated species of the human gut microbiota.</title>
        <authorList>
            <person name="Zou Y."/>
            <person name="Xue W."/>
            <person name="Luo G."/>
        </authorList>
    </citation>
    <scope>NUCLEOTIDE SEQUENCE [LARGE SCALE GENOMIC DNA]</scope>
    <source>
        <strain evidence="11 12">AM17-48</strain>
    </source>
</reference>
<keyword evidence="4" id="KW-0472">Membrane</keyword>
<evidence type="ECO:0000313" key="9">
    <source>
        <dbReference type="EMBL" id="MDC2409377.1"/>
    </source>
</evidence>
<keyword evidence="5" id="KW-0998">Cell outer membrane</keyword>
<dbReference type="EMBL" id="JAQQPO010000005">
    <property type="protein sequence ID" value="MDC7957675.1"/>
    <property type="molecule type" value="Genomic_DNA"/>
</dbReference>
<dbReference type="Proteomes" id="UP001215078">
    <property type="component" value="Unassembled WGS sequence"/>
</dbReference>
<dbReference type="RefSeq" id="WP_004322270.1">
    <property type="nucleotide sequence ID" value="NZ_BAABYJ010000002.1"/>
</dbReference>
<evidence type="ECO:0000256" key="5">
    <source>
        <dbReference type="ARBA" id="ARBA00023237"/>
    </source>
</evidence>
<protein>
    <submittedName>
        <fullName evidence="11">RagB/SusD family nutrient uptake outer membrane protein</fullName>
    </submittedName>
</protein>
<comment type="caution">
    <text evidence="11">The sequence shown here is derived from an EMBL/GenBank/DDBJ whole genome shotgun (WGS) entry which is preliminary data.</text>
</comment>
<keyword evidence="3 6" id="KW-0732">Signal</keyword>
<dbReference type="GO" id="GO:0009279">
    <property type="term" value="C:cell outer membrane"/>
    <property type="evidence" value="ECO:0007669"/>
    <property type="project" value="UniProtKB-SubCell"/>
</dbReference>
<feature type="domain" description="SusD-like N-terminal" evidence="8">
    <location>
        <begin position="45"/>
        <end position="216"/>
    </location>
</feature>
<dbReference type="Proteomes" id="UP001214017">
    <property type="component" value="Unassembled WGS sequence"/>
</dbReference>
<accession>A0A414XBD2</accession>
<dbReference type="EMBL" id="JAQNWR010000011">
    <property type="protein sequence ID" value="MDC2409377.1"/>
    <property type="molecule type" value="Genomic_DNA"/>
</dbReference>
<dbReference type="InterPro" id="IPR033985">
    <property type="entry name" value="SusD-like_N"/>
</dbReference>
<sequence length="496" mass="56600">MKTLYIYLICFISAGFSACSLLELEPTTSWSTENTPKEESHLYGILYGGYNTLQSDLSINFLIYGEMRGDAFYNNAFNVNTDKVVNNSLDNNISQASWYNYYRAIKQANVVIKFTPQVLEAGGISTEKANDVMGQAYCLRAFAYFWIIRIWGDAPLVTEPYMDSNDNFDRPRTSVAEIIKQIHSDLENAAKMIDKNSASRTTFTQTAAYAIDAHVYAWEHKYEKTISMADKVLANTGYTLANLYDEKYTGVTDNPKDKNFKAFVQASEYAQIFNAGRSKESIFELASSVADGDDQKNLTSYLSGTYPILRPRTRFGEAIDTEGSSWRSAAIHEAVSGKYKVTKFTIGFDYTADSRNIVMLRLADIILLKAEAIANQEDTDENRKAIMKLVNQIRRRAAGSGYEIPEEQFLNREEYDQEGIREIVLNERRYELAYEGHRWFDLIRTGKVFEAVKNRGNDIGEDESPAIELHPKALVWPIHLNELRRSKLIEQNEYYK</sequence>
<dbReference type="CDD" id="cd08977">
    <property type="entry name" value="SusD"/>
    <property type="match status" value="1"/>
</dbReference>
<reference evidence="9" key="2">
    <citation type="submission" date="2022-10" db="EMBL/GenBank/DDBJ databases">
        <title>Human gut microbiome strain richness.</title>
        <authorList>
            <person name="Chen-Liaw A."/>
        </authorList>
    </citation>
    <scope>NUCLEOTIDE SEQUENCE</scope>
    <source>
        <strain evidence="9">F7_m1001271B151109d0_201107</strain>
        <strain evidence="10">RTP21484st1_H8_RTP21484_190118</strain>
    </source>
</reference>
<dbReference type="Gene3D" id="1.25.40.390">
    <property type="match status" value="1"/>
</dbReference>
<evidence type="ECO:0000313" key="12">
    <source>
        <dbReference type="Proteomes" id="UP000283329"/>
    </source>
</evidence>